<keyword evidence="4 6" id="KW-1133">Transmembrane helix</keyword>
<evidence type="ECO:0000256" key="2">
    <source>
        <dbReference type="ARBA" id="ARBA00022475"/>
    </source>
</evidence>
<comment type="subcellular location">
    <subcellularLocation>
        <location evidence="1">Cell membrane</location>
        <topology evidence="1">Multi-pass membrane protein</topology>
    </subcellularLocation>
</comment>
<dbReference type="CDD" id="cd13124">
    <property type="entry name" value="MATE_SpoVB_like"/>
    <property type="match status" value="1"/>
</dbReference>
<evidence type="ECO:0000256" key="4">
    <source>
        <dbReference type="ARBA" id="ARBA00022989"/>
    </source>
</evidence>
<dbReference type="GO" id="GO:0005886">
    <property type="term" value="C:plasma membrane"/>
    <property type="evidence" value="ECO:0007669"/>
    <property type="project" value="UniProtKB-SubCell"/>
</dbReference>
<feature type="transmembrane region" description="Helical" evidence="6">
    <location>
        <begin position="404"/>
        <end position="424"/>
    </location>
</feature>
<dbReference type="EMBL" id="BORJ01000017">
    <property type="protein sequence ID" value="GIN98800.1"/>
    <property type="molecule type" value="Genomic_DNA"/>
</dbReference>
<proteinExistence type="predicted"/>
<feature type="transmembrane region" description="Helical" evidence="6">
    <location>
        <begin position="299"/>
        <end position="318"/>
    </location>
</feature>
<dbReference type="InterPro" id="IPR024923">
    <property type="entry name" value="PG_synth_SpoVB"/>
</dbReference>
<keyword evidence="10" id="KW-1185">Reference proteome</keyword>
<feature type="transmembrane region" description="Helical" evidence="6">
    <location>
        <begin position="131"/>
        <end position="149"/>
    </location>
</feature>
<dbReference type="EMBL" id="QYTW02000038">
    <property type="protein sequence ID" value="RST57248.1"/>
    <property type="molecule type" value="Genomic_DNA"/>
</dbReference>
<evidence type="ECO:0000256" key="3">
    <source>
        <dbReference type="ARBA" id="ARBA00022692"/>
    </source>
</evidence>
<evidence type="ECO:0000313" key="8">
    <source>
        <dbReference type="EMBL" id="RST57248.1"/>
    </source>
</evidence>
<evidence type="ECO:0000313" key="7">
    <source>
        <dbReference type="EMBL" id="GIN98800.1"/>
    </source>
</evidence>
<keyword evidence="2" id="KW-1003">Cell membrane</keyword>
<feature type="transmembrane region" description="Helical" evidence="6">
    <location>
        <begin position="430"/>
        <end position="448"/>
    </location>
</feature>
<evidence type="ECO:0000313" key="9">
    <source>
        <dbReference type="Proteomes" id="UP000287296"/>
    </source>
</evidence>
<evidence type="ECO:0000256" key="1">
    <source>
        <dbReference type="ARBA" id="ARBA00004651"/>
    </source>
</evidence>
<dbReference type="InterPro" id="IPR002797">
    <property type="entry name" value="Polysacc_synth"/>
</dbReference>
<dbReference type="RefSeq" id="WP_120119177.1">
    <property type="nucleotide sequence ID" value="NZ_BORI01000019.1"/>
</dbReference>
<keyword evidence="3 6" id="KW-0812">Transmembrane</keyword>
<evidence type="ECO:0000256" key="6">
    <source>
        <dbReference type="SAM" id="Phobius"/>
    </source>
</evidence>
<gene>
    <name evidence="8" type="ORF">D5F11_023645</name>
    <name evidence="7" type="ORF">J6TS1_46700</name>
</gene>
<feature type="transmembrane region" description="Helical" evidence="6">
    <location>
        <begin position="494"/>
        <end position="515"/>
    </location>
</feature>
<dbReference type="Proteomes" id="UP000287296">
    <property type="component" value="Unassembled WGS sequence"/>
</dbReference>
<feature type="transmembrane region" description="Helical" evidence="6">
    <location>
        <begin position="194"/>
        <end position="219"/>
    </location>
</feature>
<dbReference type="PANTHER" id="PTHR30250">
    <property type="entry name" value="PST FAMILY PREDICTED COLANIC ACID TRANSPORTER"/>
    <property type="match status" value="1"/>
</dbReference>
<feature type="transmembrane region" description="Helical" evidence="6">
    <location>
        <begin position="170"/>
        <end position="188"/>
    </location>
</feature>
<feature type="transmembrane region" description="Helical" evidence="6">
    <location>
        <begin position="338"/>
        <end position="356"/>
    </location>
</feature>
<name>A0A429X219_SIMTE</name>
<reference evidence="8 9" key="1">
    <citation type="submission" date="2018-12" db="EMBL/GenBank/DDBJ databases">
        <authorList>
            <person name="Sun L."/>
            <person name="Chen Z."/>
        </authorList>
    </citation>
    <scope>NUCLEOTIDE SEQUENCE [LARGE SCALE GENOMIC DNA]</scope>
    <source>
        <strain evidence="8 9">LMG 29736</strain>
    </source>
</reference>
<feature type="transmembrane region" description="Helical" evidence="6">
    <location>
        <begin position="247"/>
        <end position="267"/>
    </location>
</feature>
<feature type="transmembrane region" description="Helical" evidence="6">
    <location>
        <begin position="89"/>
        <end position="111"/>
    </location>
</feature>
<evidence type="ECO:0000256" key="5">
    <source>
        <dbReference type="ARBA" id="ARBA00023136"/>
    </source>
</evidence>
<keyword evidence="5 6" id="KW-0472">Membrane</keyword>
<evidence type="ECO:0000313" key="10">
    <source>
        <dbReference type="Proteomes" id="UP000680670"/>
    </source>
</evidence>
<dbReference type="PIRSF" id="PIRSF038958">
    <property type="entry name" value="PG_synth_SpoVB"/>
    <property type="match status" value="1"/>
</dbReference>
<sequence>MSSKLIRGTFILTLGTILSKVLGLIYVIPFYKIIGGAEQAALYQFGYVPYTIFISIATAGIPLAVSKYISKYNTLEEYAVGRKLFRSGIYVMLATGIVSFLAMYGLAPWLAELVLKGVDTKHSYTAADVATVIRAVSFALLIIPVMSLIRGFFQGHQSMGPSAVSTVLEQLARIIFLLAGAFIVLYVLKGNIVTAISVATFAAFIGGLASLLVLLWYWYKRKPGLDELLKKDKGTMDVSLPEMYKEIVVYAFPFVMVGIANPLFQFIDQITFTRAMAEAGKAAGALDALGILNMTTHKLVIIPVSLATAFALTIVPLVTESYVKKDKTLMFRQLDQTFQVLLFITMPAAIGLALLAEPMYTMFYEFDEFGAQVLRIYAPVAILFALYSVTAAILQGINEQRFTVLSLLTGILVKLTFNIPLIKLFATEGAIYATALGYGVAIVINIIVIKKFAYYPFKLVYRRTLLIVIFNVMMAIPVYVIYKGLLLFLTPESTFQSIIIIVVCAGAGGIIYAFLGLKSGLADRLFGSKLQKFKQKLRIS</sequence>
<dbReference type="AlphaFoldDB" id="A0A429X219"/>
<organism evidence="8 9">
    <name type="scientific">Siminovitchia terrae</name>
    <name type="common">Bacillus terrae</name>
    <dbReference type="NCBI Taxonomy" id="1914933"/>
    <lineage>
        <taxon>Bacteria</taxon>
        <taxon>Bacillati</taxon>
        <taxon>Bacillota</taxon>
        <taxon>Bacilli</taxon>
        <taxon>Bacillales</taxon>
        <taxon>Bacillaceae</taxon>
        <taxon>Siminovitchia</taxon>
    </lineage>
</organism>
<feature type="transmembrane region" description="Helical" evidence="6">
    <location>
        <begin position="376"/>
        <end position="397"/>
    </location>
</feature>
<dbReference type="OrthoDB" id="9775950at2"/>
<reference evidence="7 10" key="2">
    <citation type="submission" date="2021-03" db="EMBL/GenBank/DDBJ databases">
        <title>Antimicrobial resistance genes in bacteria isolated from Japanese honey, and their potential for conferring macrolide and lincosamide resistance in the American foulbrood pathogen Paenibacillus larvae.</title>
        <authorList>
            <person name="Okamoto M."/>
            <person name="Kumagai M."/>
            <person name="Kanamori H."/>
            <person name="Takamatsu D."/>
        </authorList>
    </citation>
    <scope>NUCLEOTIDE SEQUENCE [LARGE SCALE GENOMIC DNA]</scope>
    <source>
        <strain evidence="7 10">J6TS1</strain>
    </source>
</reference>
<comment type="caution">
    <text evidence="8">The sequence shown here is derived from an EMBL/GenBank/DDBJ whole genome shotgun (WGS) entry which is preliminary data.</text>
</comment>
<feature type="transmembrane region" description="Helical" evidence="6">
    <location>
        <begin position="47"/>
        <end position="69"/>
    </location>
</feature>
<feature type="transmembrane region" description="Helical" evidence="6">
    <location>
        <begin position="460"/>
        <end position="482"/>
    </location>
</feature>
<dbReference type="Pfam" id="PF01943">
    <property type="entry name" value="Polysacc_synt"/>
    <property type="match status" value="1"/>
</dbReference>
<dbReference type="InterPro" id="IPR050833">
    <property type="entry name" value="Poly_Biosynth_Transport"/>
</dbReference>
<dbReference type="Proteomes" id="UP000680670">
    <property type="component" value="Unassembled WGS sequence"/>
</dbReference>
<accession>A0A429X219</accession>
<protein>
    <submittedName>
        <fullName evidence="8">Polysaccharide biosynthesis protein</fullName>
    </submittedName>
    <submittedName>
        <fullName evidence="7">Transporter</fullName>
    </submittedName>
</protein>
<dbReference type="PANTHER" id="PTHR30250:SF21">
    <property type="entry name" value="LIPID II FLIPPASE MURJ"/>
    <property type="match status" value="1"/>
</dbReference>